<dbReference type="PANTHER" id="PTHR21666:SF270">
    <property type="entry name" value="MUREIN HYDROLASE ACTIVATOR ENVC"/>
    <property type="match status" value="1"/>
</dbReference>
<feature type="domain" description="LysM" evidence="2">
    <location>
        <begin position="159"/>
        <end position="202"/>
    </location>
</feature>
<dbReference type="InterPro" id="IPR011055">
    <property type="entry name" value="Dup_hybrid_motif"/>
</dbReference>
<keyword evidence="1" id="KW-1133">Transmembrane helix</keyword>
<dbReference type="InterPro" id="IPR036779">
    <property type="entry name" value="LysM_dom_sf"/>
</dbReference>
<dbReference type="InterPro" id="IPR018392">
    <property type="entry name" value="LysM"/>
</dbReference>
<organism evidence="3 4">
    <name type="scientific">candidate division WWE3 bacterium CG22_combo_CG10-13_8_21_14_all_39_12</name>
    <dbReference type="NCBI Taxonomy" id="1975094"/>
    <lineage>
        <taxon>Bacteria</taxon>
        <taxon>Katanobacteria</taxon>
    </lineage>
</organism>
<dbReference type="Pfam" id="PF01476">
    <property type="entry name" value="LysM"/>
    <property type="match status" value="2"/>
</dbReference>
<dbReference type="CDD" id="cd00118">
    <property type="entry name" value="LysM"/>
    <property type="match status" value="2"/>
</dbReference>
<dbReference type="SUPFAM" id="SSF54106">
    <property type="entry name" value="LysM domain"/>
    <property type="match status" value="1"/>
</dbReference>
<sequence length="404" mass="43085">MNSNVVEDPLIWSNIPSVISYILGFVKIICTRLAFYAMNVYGFVVFAVRKVHFQWIKVKKSALRLLMFRGSFFYQTPRLGLATVVSTAVFSLIAVPALNPINEHRMVMQVLAAHDTSSDNGSVAGVTTDSTSNGVVMEFDNTFRAAVTSHNDSLNTESTAYVVQGGDTISSIAEEYLVSSEALKYANSLTSDIIKPGQEISIPPVNGLVHTVKDGDTISTIASLYSVSGQTIVDFNFLEEPYIIREGNTLIIPDAKIPQPKPVVYAAAPQSQPAGLSLQSIAPSASGTGGFGMPTSGTFTQYFWWGHTAVDIANSCGTPIVAADSGTITFAGWWAGGGGNSIFIDHGNGYVTKYAHMNGFALTGGGVSKGQVIGYMGDTGRAYGCHLHFIVNYGAQATDPMSIL</sequence>
<dbReference type="AlphaFoldDB" id="A0A2H0BG09"/>
<reference evidence="3 4" key="1">
    <citation type="submission" date="2017-09" db="EMBL/GenBank/DDBJ databases">
        <title>Depth-based differentiation of microbial function through sediment-hosted aquifers and enrichment of novel symbionts in the deep terrestrial subsurface.</title>
        <authorList>
            <person name="Probst A.J."/>
            <person name="Ladd B."/>
            <person name="Jarett J.K."/>
            <person name="Geller-Mcgrath D.E."/>
            <person name="Sieber C.M."/>
            <person name="Emerson J.B."/>
            <person name="Anantharaman K."/>
            <person name="Thomas B.C."/>
            <person name="Malmstrom R."/>
            <person name="Stieglmeier M."/>
            <person name="Klingl A."/>
            <person name="Woyke T."/>
            <person name="Ryan C.M."/>
            <person name="Banfield J.F."/>
        </authorList>
    </citation>
    <scope>NUCLEOTIDE SEQUENCE [LARGE SCALE GENOMIC DNA]</scope>
    <source>
        <strain evidence="3">CG22_combo_CG10-13_8_21_14_all_39_12</strain>
    </source>
</reference>
<comment type="caution">
    <text evidence="3">The sequence shown here is derived from an EMBL/GenBank/DDBJ whole genome shotgun (WGS) entry which is preliminary data.</text>
</comment>
<gene>
    <name evidence="3" type="ORF">COX05_02155</name>
</gene>
<feature type="domain" description="LysM" evidence="2">
    <location>
        <begin position="208"/>
        <end position="252"/>
    </location>
</feature>
<dbReference type="EMBL" id="PCSU01000033">
    <property type="protein sequence ID" value="PIP56613.1"/>
    <property type="molecule type" value="Genomic_DNA"/>
</dbReference>
<dbReference type="Pfam" id="PF01551">
    <property type="entry name" value="Peptidase_M23"/>
    <property type="match status" value="1"/>
</dbReference>
<name>A0A2H0BG09_UNCKA</name>
<feature type="transmembrane region" description="Helical" evidence="1">
    <location>
        <begin position="79"/>
        <end position="98"/>
    </location>
</feature>
<dbReference type="SMART" id="SM00257">
    <property type="entry name" value="LysM"/>
    <property type="match status" value="2"/>
</dbReference>
<evidence type="ECO:0000313" key="4">
    <source>
        <dbReference type="Proteomes" id="UP000228495"/>
    </source>
</evidence>
<dbReference type="Proteomes" id="UP000228495">
    <property type="component" value="Unassembled WGS sequence"/>
</dbReference>
<dbReference type="InterPro" id="IPR050570">
    <property type="entry name" value="Cell_wall_metabolism_enzyme"/>
</dbReference>
<evidence type="ECO:0000259" key="2">
    <source>
        <dbReference type="PROSITE" id="PS51782"/>
    </source>
</evidence>
<dbReference type="SUPFAM" id="SSF51261">
    <property type="entry name" value="Duplicated hybrid motif"/>
    <property type="match status" value="1"/>
</dbReference>
<proteinExistence type="predicted"/>
<protein>
    <recommendedName>
        <fullName evidence="2">LysM domain-containing protein</fullName>
    </recommendedName>
</protein>
<keyword evidence="1" id="KW-0812">Transmembrane</keyword>
<accession>A0A2H0BG09</accession>
<evidence type="ECO:0000256" key="1">
    <source>
        <dbReference type="SAM" id="Phobius"/>
    </source>
</evidence>
<keyword evidence="1" id="KW-0472">Membrane</keyword>
<evidence type="ECO:0000313" key="3">
    <source>
        <dbReference type="EMBL" id="PIP56613.1"/>
    </source>
</evidence>
<dbReference type="Gene3D" id="2.70.70.10">
    <property type="entry name" value="Glucose Permease (Domain IIA)"/>
    <property type="match status" value="1"/>
</dbReference>
<dbReference type="PROSITE" id="PS51782">
    <property type="entry name" value="LYSM"/>
    <property type="match status" value="2"/>
</dbReference>
<dbReference type="InterPro" id="IPR016047">
    <property type="entry name" value="M23ase_b-sheet_dom"/>
</dbReference>
<dbReference type="CDD" id="cd12797">
    <property type="entry name" value="M23_peptidase"/>
    <property type="match status" value="1"/>
</dbReference>
<dbReference type="GO" id="GO:0004222">
    <property type="term" value="F:metalloendopeptidase activity"/>
    <property type="evidence" value="ECO:0007669"/>
    <property type="project" value="TreeGrafter"/>
</dbReference>
<dbReference type="PANTHER" id="PTHR21666">
    <property type="entry name" value="PEPTIDASE-RELATED"/>
    <property type="match status" value="1"/>
</dbReference>
<dbReference type="Gene3D" id="3.10.350.10">
    <property type="entry name" value="LysM domain"/>
    <property type="match status" value="2"/>
</dbReference>